<dbReference type="Proteomes" id="UP000460435">
    <property type="component" value="Unassembled WGS sequence"/>
</dbReference>
<protein>
    <recommendedName>
        <fullName evidence="4">ATP/GTP-binding protein</fullName>
    </recommendedName>
</protein>
<evidence type="ECO:0000313" key="3">
    <source>
        <dbReference type="Proteomes" id="UP000460435"/>
    </source>
</evidence>
<name>A0A7K3M291_9ACTN</name>
<feature type="signal peptide" evidence="1">
    <location>
        <begin position="1"/>
        <end position="22"/>
    </location>
</feature>
<dbReference type="EMBL" id="WLZY01000002">
    <property type="protein sequence ID" value="NDL57032.1"/>
    <property type="molecule type" value="Genomic_DNA"/>
</dbReference>
<dbReference type="RefSeq" id="WP_162449719.1">
    <property type="nucleotide sequence ID" value="NZ_WLZY01000002.1"/>
</dbReference>
<comment type="caution">
    <text evidence="2">The sequence shown here is derived from an EMBL/GenBank/DDBJ whole genome shotgun (WGS) entry which is preliminary data.</text>
</comment>
<feature type="chain" id="PRO_5029714375" description="ATP/GTP-binding protein" evidence="1">
    <location>
        <begin position="23"/>
        <end position="319"/>
    </location>
</feature>
<evidence type="ECO:0008006" key="4">
    <source>
        <dbReference type="Google" id="ProtNLM"/>
    </source>
</evidence>
<sequence>MRGLIVALTMASTVAIAHTAHAAEESSTEYGCEDGQYYNGFQCVPEDDEEQETTGCSQNEPTVPDIPCTGPFGPFDPSFDRYVRPVPDDEIGRYAPDGIYGCPGCLHDGIWENYPDGWIYQLHMHIGHNTGTPSPYQLDRVVWLGEPPGLPPVDSAVLAQQILDDMDLEPAEVGIAPRPIDEDPGSMGLVGAPVWMWVVDPSPQTWGPITDSASERGTTVTVTAAVEDAEWDMGDGRRHVCTEPGTPYEARMGVRDSPTCGHRYEQTSGSKPGQAYVVSVTTRWIATWESSTGETGELDVDPLTSTAQIRIGERQLIEQ</sequence>
<evidence type="ECO:0000313" key="2">
    <source>
        <dbReference type="EMBL" id="NDL57032.1"/>
    </source>
</evidence>
<dbReference type="AlphaFoldDB" id="A0A7K3M291"/>
<keyword evidence="1" id="KW-0732">Signal</keyword>
<proteinExistence type="predicted"/>
<keyword evidence="3" id="KW-1185">Reference proteome</keyword>
<gene>
    <name evidence="2" type="ORF">F7O44_08105</name>
</gene>
<reference evidence="2 3" key="1">
    <citation type="submission" date="2019-11" db="EMBL/GenBank/DDBJ databases">
        <authorList>
            <person name="Li X.-J."/>
            <person name="Feng X.-M."/>
        </authorList>
    </citation>
    <scope>NUCLEOTIDE SEQUENCE [LARGE SCALE GENOMIC DNA]</scope>
    <source>
        <strain evidence="2 3">XMNu-373</strain>
    </source>
</reference>
<organism evidence="2 3">
    <name type="scientific">Phytoactinopolyspora mesophila</name>
    <dbReference type="NCBI Taxonomy" id="2650750"/>
    <lineage>
        <taxon>Bacteria</taxon>
        <taxon>Bacillati</taxon>
        <taxon>Actinomycetota</taxon>
        <taxon>Actinomycetes</taxon>
        <taxon>Jiangellales</taxon>
        <taxon>Jiangellaceae</taxon>
        <taxon>Phytoactinopolyspora</taxon>
    </lineage>
</organism>
<evidence type="ECO:0000256" key="1">
    <source>
        <dbReference type="SAM" id="SignalP"/>
    </source>
</evidence>
<accession>A0A7K3M291</accession>